<evidence type="ECO:0000259" key="5">
    <source>
        <dbReference type="PROSITE" id="PS50075"/>
    </source>
</evidence>
<evidence type="ECO:0000256" key="1">
    <source>
        <dbReference type="ARBA" id="ARBA00001957"/>
    </source>
</evidence>
<feature type="domain" description="Carrier" evidence="5">
    <location>
        <begin position="978"/>
        <end position="1053"/>
    </location>
</feature>
<dbReference type="Pfam" id="PF00501">
    <property type="entry name" value="AMP-binding"/>
    <property type="match status" value="1"/>
</dbReference>
<dbReference type="Gene3D" id="3.30.300.30">
    <property type="match status" value="1"/>
</dbReference>
<keyword evidence="2" id="KW-0596">Phosphopantetheine</keyword>
<dbReference type="Pfam" id="PF13193">
    <property type="entry name" value="AMP-binding_C"/>
    <property type="match status" value="1"/>
</dbReference>
<evidence type="ECO:0000256" key="2">
    <source>
        <dbReference type="ARBA" id="ARBA00022450"/>
    </source>
</evidence>
<dbReference type="EMBL" id="CP023693">
    <property type="protein sequence ID" value="QEV33251.1"/>
    <property type="molecule type" value="Genomic_DNA"/>
</dbReference>
<dbReference type="InterPro" id="IPR000873">
    <property type="entry name" value="AMP-dep_synth/lig_dom"/>
</dbReference>
<accession>A0ABX6BD12</accession>
<dbReference type="PROSITE" id="PS00012">
    <property type="entry name" value="PHOSPHOPANTETHEINE"/>
    <property type="match status" value="1"/>
</dbReference>
<feature type="region of interest" description="Disordered" evidence="4">
    <location>
        <begin position="453"/>
        <end position="489"/>
    </location>
</feature>
<protein>
    <submittedName>
        <fullName evidence="6">Non-ribosomal peptide synthetase</fullName>
    </submittedName>
</protein>
<dbReference type="InterPro" id="IPR001242">
    <property type="entry name" value="Condensation_dom"/>
</dbReference>
<keyword evidence="3" id="KW-0597">Phosphoprotein</keyword>
<dbReference type="PANTHER" id="PTHR45527:SF1">
    <property type="entry name" value="FATTY ACID SYNTHASE"/>
    <property type="match status" value="1"/>
</dbReference>
<dbReference type="PROSITE" id="PS50075">
    <property type="entry name" value="CARRIER"/>
    <property type="match status" value="1"/>
</dbReference>
<dbReference type="InterPro" id="IPR006162">
    <property type="entry name" value="Ppantetheine_attach_site"/>
</dbReference>
<feature type="compositionally biased region" description="Basic and acidic residues" evidence="4">
    <location>
        <begin position="459"/>
        <end position="479"/>
    </location>
</feature>
<dbReference type="InterPro" id="IPR020845">
    <property type="entry name" value="AMP-binding_CS"/>
</dbReference>
<reference evidence="6 7" key="1">
    <citation type="submission" date="2017-09" db="EMBL/GenBank/DDBJ databases">
        <authorList>
            <person name="Lee N."/>
            <person name="Cho B.-K."/>
        </authorList>
    </citation>
    <scope>NUCLEOTIDE SEQUENCE [LARGE SCALE GENOMIC DNA]</scope>
    <source>
        <strain evidence="6 7">ATCC 19740</strain>
    </source>
</reference>
<dbReference type="InterPro" id="IPR045851">
    <property type="entry name" value="AMP-bd_C_sf"/>
</dbReference>
<dbReference type="Gene3D" id="3.40.50.980">
    <property type="match status" value="2"/>
</dbReference>
<comment type="cofactor">
    <cofactor evidence="1">
        <name>pantetheine 4'-phosphate</name>
        <dbReference type="ChEBI" id="CHEBI:47942"/>
    </cofactor>
</comment>
<dbReference type="InterPro" id="IPR023213">
    <property type="entry name" value="CAT-like_dom_sf"/>
</dbReference>
<dbReference type="PROSITE" id="PS00455">
    <property type="entry name" value="AMP_BINDING"/>
    <property type="match status" value="1"/>
</dbReference>
<keyword evidence="7" id="KW-1185">Reference proteome</keyword>
<dbReference type="InterPro" id="IPR020806">
    <property type="entry name" value="PKS_PP-bd"/>
</dbReference>
<gene>
    <name evidence="6" type="ORF">CP977_14655</name>
</gene>
<evidence type="ECO:0000256" key="4">
    <source>
        <dbReference type="SAM" id="MobiDB-lite"/>
    </source>
</evidence>
<evidence type="ECO:0000313" key="7">
    <source>
        <dbReference type="Proteomes" id="UP000326029"/>
    </source>
</evidence>
<organism evidence="6 7">
    <name type="scientific">Streptomyces cinereoruber</name>
    <dbReference type="NCBI Taxonomy" id="67260"/>
    <lineage>
        <taxon>Bacteria</taxon>
        <taxon>Bacillati</taxon>
        <taxon>Actinomycetota</taxon>
        <taxon>Actinomycetes</taxon>
        <taxon>Kitasatosporales</taxon>
        <taxon>Streptomycetaceae</taxon>
        <taxon>Streptomyces</taxon>
    </lineage>
</organism>
<dbReference type="PANTHER" id="PTHR45527">
    <property type="entry name" value="NONRIBOSOMAL PEPTIDE SYNTHETASE"/>
    <property type="match status" value="1"/>
</dbReference>
<dbReference type="Pfam" id="PF00668">
    <property type="entry name" value="Condensation"/>
    <property type="match status" value="1"/>
</dbReference>
<dbReference type="SUPFAM" id="SSF52777">
    <property type="entry name" value="CoA-dependent acyltransferases"/>
    <property type="match status" value="2"/>
</dbReference>
<dbReference type="NCBIfam" id="TIGR01733">
    <property type="entry name" value="AA-adenyl-dom"/>
    <property type="match status" value="1"/>
</dbReference>
<dbReference type="InterPro" id="IPR036736">
    <property type="entry name" value="ACP-like_sf"/>
</dbReference>
<dbReference type="Gene3D" id="2.30.38.10">
    <property type="entry name" value="Luciferase, Domain 3"/>
    <property type="match status" value="1"/>
</dbReference>
<dbReference type="SMART" id="SM00823">
    <property type="entry name" value="PKS_PP"/>
    <property type="match status" value="1"/>
</dbReference>
<evidence type="ECO:0000256" key="3">
    <source>
        <dbReference type="ARBA" id="ARBA00022553"/>
    </source>
</evidence>
<dbReference type="Gene3D" id="1.10.1200.10">
    <property type="entry name" value="ACP-like"/>
    <property type="match status" value="1"/>
</dbReference>
<dbReference type="Gene3D" id="3.30.559.30">
    <property type="entry name" value="Nonribosomal peptide synthetase, condensation domain"/>
    <property type="match status" value="1"/>
</dbReference>
<proteinExistence type="predicted"/>
<sequence length="1061" mass="112621">MEHAHQGAVVDRTGAEPMTQTWEGFRLSKQQQHLLGPATGGRPGRRVAGVTLAAALDPGVLADAARDVVTAHESLRTAYRKVLGGNSAVLMVIEDEPRVLVAERSGDAAAFAALVREEARATEAGTGDERAEAVRLTVFTGTDGQRSLIVSAPRASMDTVSAEVFLRDLRDACATRLAGSPWSRDDIVQYADYAQWQAEEGAPSPRQRELAADREAELAALPPLNLPLELLSDDTDRSALEWTVPAPLAERLRRLGEDCAGGLPAVLLTGWTAALWHAAGRPERLAVEALLARRPFQEVQGSIGLFETSVPVLASVSDTTTLGDLLRAVDLELDTFEQADESAVDPAARHASGLPGFSFHDAAGFAADPAPAFTGLWIEPADDAHKVALAARAADGELRLVLRHQTLGMADGGAEALLVCLRAALEALAGDLGAAVPALAMLDERAARELVEATNPARPQDRPAAHWHRRAEEAAERTPDAPALRTAGRTWSHRELDEAANRLAGELAGRGVRPGALVGLCLERSDLAVVAMLAIAKAGGGYVPIDPALPAERRSAVLAVIGHGLVVATAETAPALPPECDTVLLDAELTVCAGRGAERPDVTTSDDDPAYVIFTSGSTGTPKGVLIGHGQLAAYLDGVLDRLGLTGPVSSVALGTLGTDLGNTALFPPLLTGGELLVVAPEVSADAQALAELLSAESYDLLKITPSHLEALFTVAEAPERLMPRRALVAGGEPFGWGWFNLFKGYLGDCRLYNHYGPTETTVGVLCGPATADDDLAALASSVPLGTPMRHARAYVLDPQRRPLPAGVPGELWIGGSSVAQGYLNPTEEQRERFVADPFVPDPAARMYRTGDKARLLPDRTVEFLGRVDRQIKLRGFRVELGEIEAVMRTHPRVTGGLVVEAGESTGAHLVGYLIDAEGERGSAEWLRPYLAERLPDFMLPAHLVALDAFPLTGSGKIDASMLPEPGFYTQGSGSYTEPRTPTEKAVAGIVAQLLLLGRVGADDDFFDIGGHSLLATQLVARLREEFKVGFKLRNLFEFPVVSELAAYIDQLLEKKEAEAC</sequence>
<dbReference type="CDD" id="cd05930">
    <property type="entry name" value="A_NRPS"/>
    <property type="match status" value="1"/>
</dbReference>
<dbReference type="Proteomes" id="UP000326029">
    <property type="component" value="Chromosome"/>
</dbReference>
<dbReference type="SUPFAM" id="SSF47336">
    <property type="entry name" value="ACP-like"/>
    <property type="match status" value="1"/>
</dbReference>
<dbReference type="InterPro" id="IPR010071">
    <property type="entry name" value="AA_adenyl_dom"/>
</dbReference>
<dbReference type="SUPFAM" id="SSF56801">
    <property type="entry name" value="Acetyl-CoA synthetase-like"/>
    <property type="match status" value="1"/>
</dbReference>
<dbReference type="Gene3D" id="3.30.559.10">
    <property type="entry name" value="Chloramphenicol acetyltransferase-like domain"/>
    <property type="match status" value="1"/>
</dbReference>
<dbReference type="InterPro" id="IPR009081">
    <property type="entry name" value="PP-bd_ACP"/>
</dbReference>
<name>A0ABX6BD12_9ACTN</name>
<dbReference type="Pfam" id="PF00550">
    <property type="entry name" value="PP-binding"/>
    <property type="match status" value="1"/>
</dbReference>
<dbReference type="InterPro" id="IPR025110">
    <property type="entry name" value="AMP-bd_C"/>
</dbReference>
<evidence type="ECO:0000313" key="6">
    <source>
        <dbReference type="EMBL" id="QEV33251.1"/>
    </source>
</evidence>